<evidence type="ECO:0000256" key="3">
    <source>
        <dbReference type="ARBA" id="ARBA00023015"/>
    </source>
</evidence>
<comment type="similarity">
    <text evidence="8">Belongs to the even-skipped homeobox family.</text>
</comment>
<dbReference type="InterPro" id="IPR001356">
    <property type="entry name" value="HD"/>
</dbReference>
<dbReference type="PANTHER" id="PTHR46294:SF3">
    <property type="entry name" value="EVEN-SKIPPED-LIKE1"/>
    <property type="match status" value="1"/>
</dbReference>
<protein>
    <submittedName>
        <fullName evidence="13">Even-skipped-like1</fullName>
    </submittedName>
</protein>
<keyword evidence="7 9" id="KW-0539">Nucleus</keyword>
<dbReference type="InterPro" id="IPR009057">
    <property type="entry name" value="Homeodomain-like_sf"/>
</dbReference>
<evidence type="ECO:0000259" key="12">
    <source>
        <dbReference type="PROSITE" id="PS50071"/>
    </source>
</evidence>
<dbReference type="GO" id="GO:0036342">
    <property type="term" value="P:post-anal tail morphogenesis"/>
    <property type="evidence" value="ECO:0007669"/>
    <property type="project" value="Ensembl"/>
</dbReference>
<feature type="compositionally biased region" description="Polar residues" evidence="11">
    <location>
        <begin position="44"/>
        <end position="55"/>
    </location>
</feature>
<dbReference type="PROSITE" id="PS50071">
    <property type="entry name" value="HOMEOBOX_2"/>
    <property type="match status" value="1"/>
</dbReference>
<feature type="compositionally biased region" description="Polar residues" evidence="11">
    <location>
        <begin position="15"/>
        <end position="26"/>
    </location>
</feature>
<dbReference type="Proteomes" id="UP000242638">
    <property type="component" value="Unassembled WGS sequence"/>
</dbReference>
<dbReference type="GO" id="GO:0000981">
    <property type="term" value="F:DNA-binding transcription factor activity, RNA polymerase II-specific"/>
    <property type="evidence" value="ECO:0007669"/>
    <property type="project" value="InterPro"/>
</dbReference>
<dbReference type="InterPro" id="IPR052002">
    <property type="entry name" value="Even-skipped_HD"/>
</dbReference>
<evidence type="ECO:0000313" key="13">
    <source>
        <dbReference type="Ensembl" id="ENSPREP00000009759.1"/>
    </source>
</evidence>
<dbReference type="PANTHER" id="PTHR46294">
    <property type="entry name" value="SEGMENTATION PROTEIN EVEN-SKIPPED"/>
    <property type="match status" value="1"/>
</dbReference>
<proteinExistence type="inferred from homology"/>
<feature type="DNA-binding region" description="Homeobox" evidence="9">
    <location>
        <begin position="58"/>
        <end position="117"/>
    </location>
</feature>
<feature type="compositionally biased region" description="Low complexity" evidence="11">
    <location>
        <begin position="242"/>
        <end position="251"/>
    </location>
</feature>
<dbReference type="InterPro" id="IPR017970">
    <property type="entry name" value="Homeobox_CS"/>
</dbReference>
<dbReference type="CDD" id="cd00086">
    <property type="entry name" value="homeodomain"/>
    <property type="match status" value="1"/>
</dbReference>
<evidence type="ECO:0000256" key="6">
    <source>
        <dbReference type="ARBA" id="ARBA00023163"/>
    </source>
</evidence>
<dbReference type="InterPro" id="IPR020479">
    <property type="entry name" value="HD_metazoa"/>
</dbReference>
<dbReference type="GO" id="GO:0042661">
    <property type="term" value="P:regulation of mesodermal cell fate specification"/>
    <property type="evidence" value="ECO:0007669"/>
    <property type="project" value="Ensembl"/>
</dbReference>
<comment type="subcellular location">
    <subcellularLocation>
        <location evidence="1 9 10">Nucleus</location>
    </subcellularLocation>
</comment>
<evidence type="ECO:0000256" key="2">
    <source>
        <dbReference type="ARBA" id="ARBA00022473"/>
    </source>
</evidence>
<dbReference type="GeneTree" id="ENSGT00940000167564"/>
<dbReference type="GO" id="GO:0009953">
    <property type="term" value="P:dorsal/ventral pattern formation"/>
    <property type="evidence" value="ECO:0007669"/>
    <property type="project" value="Ensembl"/>
</dbReference>
<dbReference type="Gene3D" id="1.10.10.60">
    <property type="entry name" value="Homeodomain-like"/>
    <property type="match status" value="1"/>
</dbReference>
<dbReference type="SMART" id="SM00389">
    <property type="entry name" value="HOX"/>
    <property type="match status" value="1"/>
</dbReference>
<dbReference type="Ensembl" id="ENSPRET00000009875.1">
    <property type="protein sequence ID" value="ENSPREP00000009759.1"/>
    <property type="gene ID" value="ENSPREG00000006631.1"/>
</dbReference>
<organism evidence="13 14">
    <name type="scientific">Poecilia reticulata</name>
    <name type="common">Guppy</name>
    <name type="synonym">Acanthophacelus reticulatus</name>
    <dbReference type="NCBI Taxonomy" id="8081"/>
    <lineage>
        <taxon>Eukaryota</taxon>
        <taxon>Metazoa</taxon>
        <taxon>Chordata</taxon>
        <taxon>Craniata</taxon>
        <taxon>Vertebrata</taxon>
        <taxon>Euteleostomi</taxon>
        <taxon>Actinopterygii</taxon>
        <taxon>Neopterygii</taxon>
        <taxon>Teleostei</taxon>
        <taxon>Neoteleostei</taxon>
        <taxon>Acanthomorphata</taxon>
        <taxon>Ovalentaria</taxon>
        <taxon>Atherinomorphae</taxon>
        <taxon>Cyprinodontiformes</taxon>
        <taxon>Poeciliidae</taxon>
        <taxon>Poeciliinae</taxon>
        <taxon>Poecilia</taxon>
    </lineage>
</organism>
<keyword evidence="14" id="KW-1185">Reference proteome</keyword>
<dbReference type="GO" id="GO:0000978">
    <property type="term" value="F:RNA polymerase II cis-regulatory region sequence-specific DNA binding"/>
    <property type="evidence" value="ECO:0007669"/>
    <property type="project" value="TreeGrafter"/>
</dbReference>
<evidence type="ECO:0000256" key="1">
    <source>
        <dbReference type="ARBA" id="ARBA00004123"/>
    </source>
</evidence>
<keyword evidence="2" id="KW-0217">Developmental protein</keyword>
<keyword evidence="3" id="KW-0805">Transcription regulation</keyword>
<reference evidence="13" key="2">
    <citation type="submission" date="2025-08" db="UniProtKB">
        <authorList>
            <consortium name="Ensembl"/>
        </authorList>
    </citation>
    <scope>IDENTIFICATION</scope>
    <source>
        <strain evidence="13">Guanapo</strain>
    </source>
</reference>
<accession>A0A3P9NJN1</accession>
<dbReference type="PROSITE" id="PS00027">
    <property type="entry name" value="HOMEOBOX_1"/>
    <property type="match status" value="1"/>
</dbReference>
<feature type="region of interest" description="Disordered" evidence="11">
    <location>
        <begin position="242"/>
        <end position="263"/>
    </location>
</feature>
<dbReference type="AlphaFoldDB" id="A0A3P9NJN1"/>
<dbReference type="PRINTS" id="PR00024">
    <property type="entry name" value="HOMEOBOX"/>
</dbReference>
<reference evidence="13" key="3">
    <citation type="submission" date="2025-09" db="UniProtKB">
        <authorList>
            <consortium name="Ensembl"/>
        </authorList>
    </citation>
    <scope>IDENTIFICATION</scope>
    <source>
        <strain evidence="13">Guanapo</strain>
    </source>
</reference>
<evidence type="ECO:0000256" key="9">
    <source>
        <dbReference type="PROSITE-ProRule" id="PRU00108"/>
    </source>
</evidence>
<keyword evidence="6" id="KW-0804">Transcription</keyword>
<name>A0A3P9NJN1_POERE</name>
<evidence type="ECO:0000256" key="7">
    <source>
        <dbReference type="ARBA" id="ARBA00023242"/>
    </source>
</evidence>
<evidence type="ECO:0000313" key="14">
    <source>
        <dbReference type="Proteomes" id="UP000242638"/>
    </source>
</evidence>
<keyword evidence="5 9" id="KW-0371">Homeobox</keyword>
<feature type="region of interest" description="Disordered" evidence="11">
    <location>
        <begin position="1"/>
        <end position="68"/>
    </location>
</feature>
<evidence type="ECO:0000256" key="10">
    <source>
        <dbReference type="RuleBase" id="RU000682"/>
    </source>
</evidence>
<dbReference type="SUPFAM" id="SSF46689">
    <property type="entry name" value="Homeodomain-like"/>
    <property type="match status" value="1"/>
</dbReference>
<evidence type="ECO:0000256" key="5">
    <source>
        <dbReference type="ARBA" id="ARBA00023155"/>
    </source>
</evidence>
<evidence type="ECO:0000256" key="8">
    <source>
        <dbReference type="ARBA" id="ARBA00038449"/>
    </source>
</evidence>
<evidence type="ECO:0000256" key="4">
    <source>
        <dbReference type="ARBA" id="ARBA00023125"/>
    </source>
</evidence>
<feature type="domain" description="Homeobox" evidence="12">
    <location>
        <begin position="56"/>
        <end position="116"/>
    </location>
</feature>
<sequence>MAGPNTRLGPLDPLTNPNASPTTEHTTVPGHNHQPLIRAAVVTPYSSPEQQQGSLDPSRRHRTAFTRDQVSRLEQEYRNESYVSRARRCELAAVLNLPETTIKVWFQNRRMKDKRQRHSLPWSHPLINPLGTLLMGHASPSSNLIYPFSTSQLPHLPFQHYSPLTFSGMIHGPHSALIKQQEHFSLSQQHNKPGEGPPPAVLVYPSPGVMHHHVSCHCSFCPQWGQQHLHKVQWEMKGLSHANANSSAAKKQTGSLQQREEKV</sequence>
<keyword evidence="4 9" id="KW-0238">DNA-binding</keyword>
<evidence type="ECO:0000256" key="11">
    <source>
        <dbReference type="SAM" id="MobiDB-lite"/>
    </source>
</evidence>
<dbReference type="OMA" id="TFSGMIH"/>
<reference evidence="14" key="1">
    <citation type="submission" date="2013-11" db="EMBL/GenBank/DDBJ databases">
        <title>The genomic landscape of the Guanapo guppy.</title>
        <authorList>
            <person name="Kuenstner A."/>
            <person name="Dreyer C."/>
        </authorList>
    </citation>
    <scope>NUCLEOTIDE SEQUENCE</scope>
    <source>
        <strain evidence="14">Guanapo</strain>
    </source>
</reference>
<dbReference type="GO" id="GO:0005634">
    <property type="term" value="C:nucleus"/>
    <property type="evidence" value="ECO:0007669"/>
    <property type="project" value="UniProtKB-SubCell"/>
</dbReference>
<dbReference type="Pfam" id="PF00046">
    <property type="entry name" value="Homeodomain"/>
    <property type="match status" value="1"/>
</dbReference>